<keyword evidence="2" id="KW-1185">Reference proteome</keyword>
<dbReference type="RefSeq" id="WP_200463906.1">
    <property type="nucleotide sequence ID" value="NZ_JAENRR010000008.1"/>
</dbReference>
<dbReference type="Gene3D" id="3.30.565.10">
    <property type="entry name" value="Histidine kinase-like ATPase, C-terminal domain"/>
    <property type="match status" value="1"/>
</dbReference>
<dbReference type="EMBL" id="JAENRR010000008">
    <property type="protein sequence ID" value="MBK3516675.1"/>
    <property type="molecule type" value="Genomic_DNA"/>
</dbReference>
<organism evidence="1 2">
    <name type="scientific">Carboxylicivirga marina</name>
    <dbReference type="NCBI Taxonomy" id="2800988"/>
    <lineage>
        <taxon>Bacteria</taxon>
        <taxon>Pseudomonadati</taxon>
        <taxon>Bacteroidota</taxon>
        <taxon>Bacteroidia</taxon>
        <taxon>Marinilabiliales</taxon>
        <taxon>Marinilabiliaceae</taxon>
        <taxon>Carboxylicivirga</taxon>
    </lineage>
</organism>
<protein>
    <recommendedName>
        <fullName evidence="3">STAS domain-containing protein</fullName>
    </recommendedName>
</protein>
<dbReference type="InterPro" id="IPR036890">
    <property type="entry name" value="HATPase_C_sf"/>
</dbReference>
<gene>
    <name evidence="1" type="ORF">JIV24_04920</name>
</gene>
<evidence type="ECO:0000313" key="2">
    <source>
        <dbReference type="Proteomes" id="UP000605676"/>
    </source>
</evidence>
<dbReference type="Proteomes" id="UP000605676">
    <property type="component" value="Unassembled WGS sequence"/>
</dbReference>
<name>A0ABS1HGR9_9BACT</name>
<sequence>MKKLYTRQKFKLRQQRHFRRTKKQRWRRKLSGYNHSNIPYLISNGEKKYNAIQYHQDAHQVKPKVVAPTDFRLLSNTEECVSFFHDLRSEHCRYLQRGRPTVTIDLSFVEQMDYSTISIMTSINEDFKAKGILLRGNYPINEECKQFFIDSGFLNNMYDERGRKFPTSEMSESLFFQKGAKRLERKDNIRLSNVVKNIVKHLTNESNHWPKLREMLLEICGNSLEWSKAENKQWLFGVMYEKDRVIVTVTDVGLGILKTLHRNHTNKFLEEIRLKKRHKVLMGAFEGKYTSKSKKSNRNLGLPSIKANFESKRIKELKVLTNNVILHFDNTSESGTINGGGCWFKGTFYRWIITKECLNT</sequence>
<evidence type="ECO:0008006" key="3">
    <source>
        <dbReference type="Google" id="ProtNLM"/>
    </source>
</evidence>
<reference evidence="1 2" key="1">
    <citation type="submission" date="2021-01" db="EMBL/GenBank/DDBJ databases">
        <title>Carboxyliciviraga sp.nov., isolated from coastal sediments.</title>
        <authorList>
            <person name="Lu D."/>
            <person name="Zhang T."/>
        </authorList>
    </citation>
    <scope>NUCLEOTIDE SEQUENCE [LARGE SCALE GENOMIC DNA]</scope>
    <source>
        <strain evidence="1 2">N1Y132</strain>
    </source>
</reference>
<accession>A0ABS1HGR9</accession>
<dbReference type="SUPFAM" id="SSF55874">
    <property type="entry name" value="ATPase domain of HSP90 chaperone/DNA topoisomerase II/histidine kinase"/>
    <property type="match status" value="1"/>
</dbReference>
<comment type="caution">
    <text evidence="1">The sequence shown here is derived from an EMBL/GenBank/DDBJ whole genome shotgun (WGS) entry which is preliminary data.</text>
</comment>
<proteinExistence type="predicted"/>
<evidence type="ECO:0000313" key="1">
    <source>
        <dbReference type="EMBL" id="MBK3516675.1"/>
    </source>
</evidence>